<protein>
    <submittedName>
        <fullName evidence="2">Uncharacterized protein</fullName>
    </submittedName>
</protein>
<gene>
    <name evidence="2" type="ORF">GIL414_LOCUS38817</name>
</gene>
<feature type="region of interest" description="Disordered" evidence="1">
    <location>
        <begin position="1"/>
        <end position="27"/>
    </location>
</feature>
<reference evidence="2" key="1">
    <citation type="submission" date="2021-02" db="EMBL/GenBank/DDBJ databases">
        <authorList>
            <person name="Nowell W R."/>
        </authorList>
    </citation>
    <scope>NUCLEOTIDE SEQUENCE</scope>
</reference>
<evidence type="ECO:0000313" key="3">
    <source>
        <dbReference type="Proteomes" id="UP000681720"/>
    </source>
</evidence>
<dbReference type="AlphaFoldDB" id="A0A8S2YYD8"/>
<comment type="caution">
    <text evidence="2">The sequence shown here is derived from an EMBL/GenBank/DDBJ whole genome shotgun (WGS) entry which is preliminary data.</text>
</comment>
<dbReference type="EMBL" id="CAJOBJ010103487">
    <property type="protein sequence ID" value="CAF4598563.1"/>
    <property type="molecule type" value="Genomic_DNA"/>
</dbReference>
<sequence length="71" mass="8030">ASNIIENAVSTGTTRSVYHNEQQQREQQRRFSFYNNNGGQGKSLLFQSNTFVPVNGTVNQGKNQDFRGISY</sequence>
<evidence type="ECO:0000256" key="1">
    <source>
        <dbReference type="SAM" id="MobiDB-lite"/>
    </source>
</evidence>
<organism evidence="2 3">
    <name type="scientific">Rotaria magnacalcarata</name>
    <dbReference type="NCBI Taxonomy" id="392030"/>
    <lineage>
        <taxon>Eukaryota</taxon>
        <taxon>Metazoa</taxon>
        <taxon>Spiralia</taxon>
        <taxon>Gnathifera</taxon>
        <taxon>Rotifera</taxon>
        <taxon>Eurotatoria</taxon>
        <taxon>Bdelloidea</taxon>
        <taxon>Philodinida</taxon>
        <taxon>Philodinidae</taxon>
        <taxon>Rotaria</taxon>
    </lineage>
</organism>
<feature type="compositionally biased region" description="Polar residues" evidence="1">
    <location>
        <begin position="1"/>
        <end position="20"/>
    </location>
</feature>
<feature type="non-terminal residue" evidence="2">
    <location>
        <position position="1"/>
    </location>
</feature>
<accession>A0A8S2YYD8</accession>
<dbReference type="Proteomes" id="UP000681720">
    <property type="component" value="Unassembled WGS sequence"/>
</dbReference>
<proteinExistence type="predicted"/>
<evidence type="ECO:0000313" key="2">
    <source>
        <dbReference type="EMBL" id="CAF4598563.1"/>
    </source>
</evidence>
<name>A0A8S2YYD8_9BILA</name>